<dbReference type="SUPFAM" id="SSF158472">
    <property type="entry name" value="HAMP domain-like"/>
    <property type="match status" value="1"/>
</dbReference>
<name>A0ABZ1IDM0_9PSEU</name>
<dbReference type="InterPro" id="IPR005467">
    <property type="entry name" value="His_kinase_dom"/>
</dbReference>
<dbReference type="InterPro" id="IPR004358">
    <property type="entry name" value="Sig_transdc_His_kin-like_C"/>
</dbReference>
<dbReference type="SUPFAM" id="SSF47384">
    <property type="entry name" value="Homodimeric domain of signal transducing histidine kinase"/>
    <property type="match status" value="1"/>
</dbReference>
<evidence type="ECO:0000256" key="4">
    <source>
        <dbReference type="ARBA" id="ARBA00022553"/>
    </source>
</evidence>
<evidence type="ECO:0000259" key="12">
    <source>
        <dbReference type="PROSITE" id="PS50109"/>
    </source>
</evidence>
<keyword evidence="9" id="KW-0902">Two-component regulatory system</keyword>
<gene>
    <name evidence="14" type="ORF">VSH64_10415</name>
</gene>
<dbReference type="EMBL" id="CP142149">
    <property type="protein sequence ID" value="WSE32517.1"/>
    <property type="molecule type" value="Genomic_DNA"/>
</dbReference>
<sequence>MPAETPWRRGIRVRVLAAGVLVAACAIAATAWLAVTSTTGAIQKEQGETAAATALSYRTVVGYAAAHADWAGVGATLAGLRSTTGLDFELTTTATRRLATSGDPARPPGAGKLVAVVDPLAVDAGLLPGAPPDRIDPRATGPFTLPAGERADLRGRADAEAACARAAGFRAEVVTTPSGRAYVDADQEARRRCDRLGVEVTGRPSGDEVALQLTATETAALGDLNVRMATCLDGLGPADRGSGSKARLTASGAFVPAASVGSPGFTTCLAQSRHSQLTPYVAPAALLFVADPAAAATPPVGLPAAGAIRIVVAASAVLVLTIVVGLVLAGRVLRPLRVLTEAANRMRRGDHSARADVAARWEIADVARAFNAMADQVERTEKQRIELVSDVSHELRTPVGTLRGWLIATQDGLADLDPELVESLLEETDVLRHLVDDLQDLAAADAGELRISFDTVDVGEVLAQIAATRPDTVVAEVPGPLWVRGDRVRLRQLFGNLVANALRYSPPGDRVVLRGTRRGDFAELTVTDHGPGIAAEDLPHVFDRFWRADKSRSRATGGSGLGLAIVKHLAEAHGGTVGVHSEPGVATTFRVSLRFEPSERGEDLGQPVVQHRRGDLAGDGEELGR</sequence>
<dbReference type="CDD" id="cd06225">
    <property type="entry name" value="HAMP"/>
    <property type="match status" value="1"/>
</dbReference>
<keyword evidence="11" id="KW-0472">Membrane</keyword>
<feature type="region of interest" description="Disordered" evidence="10">
    <location>
        <begin position="597"/>
        <end position="625"/>
    </location>
</feature>
<keyword evidence="8 11" id="KW-1133">Transmembrane helix</keyword>
<evidence type="ECO:0000259" key="13">
    <source>
        <dbReference type="PROSITE" id="PS50885"/>
    </source>
</evidence>
<feature type="compositionally biased region" description="Basic and acidic residues" evidence="10">
    <location>
        <begin position="612"/>
        <end position="625"/>
    </location>
</feature>
<dbReference type="CDD" id="cd00082">
    <property type="entry name" value="HisKA"/>
    <property type="match status" value="1"/>
</dbReference>
<dbReference type="Pfam" id="PF00512">
    <property type="entry name" value="HisKA"/>
    <property type="match status" value="1"/>
</dbReference>
<dbReference type="InterPro" id="IPR050736">
    <property type="entry name" value="Sensor_HK_Regulatory"/>
</dbReference>
<dbReference type="CDD" id="cd00075">
    <property type="entry name" value="HATPase"/>
    <property type="match status" value="1"/>
</dbReference>
<dbReference type="InterPro" id="IPR003660">
    <property type="entry name" value="HAMP_dom"/>
</dbReference>
<reference evidence="14 15" key="1">
    <citation type="journal article" date="2015" name="Int. J. Syst. Evol. Microbiol.">
        <title>Amycolatopsis rhabdoformis sp. nov., an actinomycete isolated from a tropical forest soil.</title>
        <authorList>
            <person name="Souza W.R."/>
            <person name="Silva R.E."/>
            <person name="Goodfellow M."/>
            <person name="Busarakam K."/>
            <person name="Figueiro F.S."/>
            <person name="Ferreira D."/>
            <person name="Rodrigues-Filho E."/>
            <person name="Moraes L.A.B."/>
            <person name="Zucchi T.D."/>
        </authorList>
    </citation>
    <scope>NUCLEOTIDE SEQUENCE [LARGE SCALE GENOMIC DNA]</scope>
    <source>
        <strain evidence="14 15">NCIMB 14900</strain>
    </source>
</reference>
<dbReference type="PROSITE" id="PS50885">
    <property type="entry name" value="HAMP"/>
    <property type="match status" value="1"/>
</dbReference>
<organism evidence="14 15">
    <name type="scientific">Amycolatopsis rhabdoformis</name>
    <dbReference type="NCBI Taxonomy" id="1448059"/>
    <lineage>
        <taxon>Bacteria</taxon>
        <taxon>Bacillati</taxon>
        <taxon>Actinomycetota</taxon>
        <taxon>Actinomycetes</taxon>
        <taxon>Pseudonocardiales</taxon>
        <taxon>Pseudonocardiaceae</taxon>
        <taxon>Amycolatopsis</taxon>
    </lineage>
</organism>
<keyword evidence="4" id="KW-0597">Phosphoprotein</keyword>
<keyword evidence="14" id="KW-0067">ATP-binding</keyword>
<protein>
    <recommendedName>
        <fullName evidence="3">histidine kinase</fullName>
        <ecNumber evidence="3">2.7.13.3</ecNumber>
    </recommendedName>
</protein>
<keyword evidence="15" id="KW-1185">Reference proteome</keyword>
<dbReference type="SUPFAM" id="SSF55874">
    <property type="entry name" value="ATPase domain of HSP90 chaperone/DNA topoisomerase II/histidine kinase"/>
    <property type="match status" value="1"/>
</dbReference>
<evidence type="ECO:0000256" key="11">
    <source>
        <dbReference type="SAM" id="Phobius"/>
    </source>
</evidence>
<dbReference type="SMART" id="SM00304">
    <property type="entry name" value="HAMP"/>
    <property type="match status" value="1"/>
</dbReference>
<accession>A0ABZ1IDM0</accession>
<evidence type="ECO:0000256" key="5">
    <source>
        <dbReference type="ARBA" id="ARBA00022679"/>
    </source>
</evidence>
<evidence type="ECO:0000313" key="14">
    <source>
        <dbReference type="EMBL" id="WSE32517.1"/>
    </source>
</evidence>
<comment type="catalytic activity">
    <reaction evidence="1">
        <text>ATP + protein L-histidine = ADP + protein N-phospho-L-histidine.</text>
        <dbReference type="EC" id="2.7.13.3"/>
    </reaction>
</comment>
<dbReference type="PRINTS" id="PR00344">
    <property type="entry name" value="BCTRLSENSOR"/>
</dbReference>
<dbReference type="Gene3D" id="1.10.287.130">
    <property type="match status" value="1"/>
</dbReference>
<keyword evidence="14" id="KW-0547">Nucleotide-binding</keyword>
<dbReference type="SMART" id="SM00388">
    <property type="entry name" value="HisKA"/>
    <property type="match status" value="1"/>
</dbReference>
<dbReference type="GO" id="GO:0005524">
    <property type="term" value="F:ATP binding"/>
    <property type="evidence" value="ECO:0007669"/>
    <property type="project" value="UniProtKB-KW"/>
</dbReference>
<evidence type="ECO:0000256" key="2">
    <source>
        <dbReference type="ARBA" id="ARBA00004236"/>
    </source>
</evidence>
<dbReference type="PANTHER" id="PTHR43711">
    <property type="entry name" value="TWO-COMPONENT HISTIDINE KINASE"/>
    <property type="match status" value="1"/>
</dbReference>
<feature type="domain" description="Histidine kinase" evidence="12">
    <location>
        <begin position="390"/>
        <end position="597"/>
    </location>
</feature>
<keyword evidence="7" id="KW-0418">Kinase</keyword>
<evidence type="ECO:0000256" key="3">
    <source>
        <dbReference type="ARBA" id="ARBA00012438"/>
    </source>
</evidence>
<dbReference type="EC" id="2.7.13.3" evidence="3"/>
<dbReference type="RefSeq" id="WP_326835324.1">
    <property type="nucleotide sequence ID" value="NZ_CP142149.1"/>
</dbReference>
<dbReference type="Pfam" id="PF00672">
    <property type="entry name" value="HAMP"/>
    <property type="match status" value="1"/>
</dbReference>
<dbReference type="Gene3D" id="6.10.340.10">
    <property type="match status" value="1"/>
</dbReference>
<comment type="subcellular location">
    <subcellularLocation>
        <location evidence="2">Cell membrane</location>
    </subcellularLocation>
</comment>
<evidence type="ECO:0000256" key="10">
    <source>
        <dbReference type="SAM" id="MobiDB-lite"/>
    </source>
</evidence>
<evidence type="ECO:0000256" key="7">
    <source>
        <dbReference type="ARBA" id="ARBA00022777"/>
    </source>
</evidence>
<proteinExistence type="predicted"/>
<dbReference type="InterPro" id="IPR003661">
    <property type="entry name" value="HisK_dim/P_dom"/>
</dbReference>
<keyword evidence="5" id="KW-0808">Transferase</keyword>
<dbReference type="InterPro" id="IPR036890">
    <property type="entry name" value="HATPase_C_sf"/>
</dbReference>
<feature type="transmembrane region" description="Helical" evidence="11">
    <location>
        <begin position="307"/>
        <end position="329"/>
    </location>
</feature>
<feature type="domain" description="HAMP" evidence="13">
    <location>
        <begin position="330"/>
        <end position="382"/>
    </location>
</feature>
<evidence type="ECO:0000256" key="1">
    <source>
        <dbReference type="ARBA" id="ARBA00000085"/>
    </source>
</evidence>
<dbReference type="SMART" id="SM00387">
    <property type="entry name" value="HATPase_c"/>
    <property type="match status" value="1"/>
</dbReference>
<dbReference type="Proteomes" id="UP001330812">
    <property type="component" value="Chromosome"/>
</dbReference>
<dbReference type="InterPro" id="IPR036097">
    <property type="entry name" value="HisK_dim/P_sf"/>
</dbReference>
<evidence type="ECO:0000256" key="9">
    <source>
        <dbReference type="ARBA" id="ARBA00023012"/>
    </source>
</evidence>
<dbReference type="PANTHER" id="PTHR43711:SF1">
    <property type="entry name" value="HISTIDINE KINASE 1"/>
    <property type="match status" value="1"/>
</dbReference>
<dbReference type="Gene3D" id="3.30.565.10">
    <property type="entry name" value="Histidine kinase-like ATPase, C-terminal domain"/>
    <property type="match status" value="1"/>
</dbReference>
<dbReference type="Pfam" id="PF02518">
    <property type="entry name" value="HATPase_c"/>
    <property type="match status" value="1"/>
</dbReference>
<evidence type="ECO:0000256" key="8">
    <source>
        <dbReference type="ARBA" id="ARBA00022989"/>
    </source>
</evidence>
<dbReference type="InterPro" id="IPR003594">
    <property type="entry name" value="HATPase_dom"/>
</dbReference>
<evidence type="ECO:0000313" key="15">
    <source>
        <dbReference type="Proteomes" id="UP001330812"/>
    </source>
</evidence>
<keyword evidence="6 11" id="KW-0812">Transmembrane</keyword>
<evidence type="ECO:0000256" key="6">
    <source>
        <dbReference type="ARBA" id="ARBA00022692"/>
    </source>
</evidence>
<dbReference type="PROSITE" id="PS50109">
    <property type="entry name" value="HIS_KIN"/>
    <property type="match status" value="1"/>
</dbReference>